<name>A0A915L236_ROMCU</name>
<evidence type="ECO:0000313" key="2">
    <source>
        <dbReference type="Proteomes" id="UP000887565"/>
    </source>
</evidence>
<dbReference type="Proteomes" id="UP000887565">
    <property type="component" value="Unplaced"/>
</dbReference>
<keyword evidence="1" id="KW-0472">Membrane</keyword>
<reference evidence="3" key="1">
    <citation type="submission" date="2022-11" db="UniProtKB">
        <authorList>
            <consortium name="WormBaseParasite"/>
        </authorList>
    </citation>
    <scope>IDENTIFICATION</scope>
</reference>
<feature type="transmembrane region" description="Helical" evidence="1">
    <location>
        <begin position="112"/>
        <end position="136"/>
    </location>
</feature>
<keyword evidence="2" id="KW-1185">Reference proteome</keyword>
<evidence type="ECO:0000256" key="1">
    <source>
        <dbReference type="SAM" id="Phobius"/>
    </source>
</evidence>
<sequence length="185" mass="20046">MNDGNLESNGMKISLSFGNVVPITFRSAEKASTCVSISDRTFTASALKKDNKKPGELLADERLVVTLLCEVWSMSGDEASKRDMVVCEKSVPYNFPIARPTSPCVKPEHKNGFLLCFFILAVDCCCATVVGIAAAAMTASMVDDKNLSCSYQAFASTIILQLEALTFESRCMIEAENLAFLNVCS</sequence>
<dbReference type="WBParaSite" id="nRc.2.0.1.t44541-RA">
    <property type="protein sequence ID" value="nRc.2.0.1.t44541-RA"/>
    <property type="gene ID" value="nRc.2.0.1.g44541"/>
</dbReference>
<protein>
    <submittedName>
        <fullName evidence="3">Uncharacterized protein</fullName>
    </submittedName>
</protein>
<evidence type="ECO:0000313" key="3">
    <source>
        <dbReference type="WBParaSite" id="nRc.2.0.1.t44541-RA"/>
    </source>
</evidence>
<keyword evidence="1" id="KW-0812">Transmembrane</keyword>
<accession>A0A915L236</accession>
<keyword evidence="1" id="KW-1133">Transmembrane helix</keyword>
<dbReference type="AlphaFoldDB" id="A0A915L236"/>
<organism evidence="2 3">
    <name type="scientific">Romanomermis culicivorax</name>
    <name type="common">Nematode worm</name>
    <dbReference type="NCBI Taxonomy" id="13658"/>
    <lineage>
        <taxon>Eukaryota</taxon>
        <taxon>Metazoa</taxon>
        <taxon>Ecdysozoa</taxon>
        <taxon>Nematoda</taxon>
        <taxon>Enoplea</taxon>
        <taxon>Dorylaimia</taxon>
        <taxon>Mermithida</taxon>
        <taxon>Mermithoidea</taxon>
        <taxon>Mermithidae</taxon>
        <taxon>Romanomermis</taxon>
    </lineage>
</organism>
<proteinExistence type="predicted"/>